<dbReference type="Proteomes" id="UP000317422">
    <property type="component" value="Unassembled WGS sequence"/>
</dbReference>
<accession>A0A543N6S0</accession>
<protein>
    <submittedName>
        <fullName evidence="1">Uncharacterized protein</fullName>
    </submittedName>
</protein>
<gene>
    <name evidence="1" type="ORF">FHX37_4231</name>
</gene>
<sequence>MYILDDTTETPREVGFDFRVPDGWSEFDLSGATLADRRAELLSAYADDPQRQEAANAMLDGVTRELKRATDLGLIAAAGTLENYDDGLFMANVCVFSLTTSPGQSADLFSIAESIHPKRDQTPGETWLQTVPVDLPETGTAARVFGLAEHRVDEENRVRSIVMHTVIKVPRRDRQLLVSCSSPNTDHPDELLDLFDAITQTVRFWQQDAPATAAR</sequence>
<reference evidence="1 2" key="1">
    <citation type="submission" date="2019-06" db="EMBL/GenBank/DDBJ databases">
        <title>Sequencing the genomes of 1000 actinobacteria strains.</title>
        <authorList>
            <person name="Klenk H.-P."/>
        </authorList>
    </citation>
    <scope>NUCLEOTIDE SEQUENCE [LARGE SCALE GENOMIC DNA]</scope>
    <source>
        <strain evidence="1 2">DSM 45015</strain>
    </source>
</reference>
<name>A0A543N6S0_9ACTN</name>
<comment type="caution">
    <text evidence="1">The sequence shown here is derived from an EMBL/GenBank/DDBJ whole genome shotgun (WGS) entry which is preliminary data.</text>
</comment>
<proteinExistence type="predicted"/>
<dbReference type="AlphaFoldDB" id="A0A543N6S0"/>
<dbReference type="RefSeq" id="WP_141925931.1">
    <property type="nucleotide sequence ID" value="NZ_VFQC01000003.1"/>
</dbReference>
<dbReference type="OrthoDB" id="3522185at2"/>
<dbReference type="EMBL" id="VFQC01000003">
    <property type="protein sequence ID" value="TQN27510.1"/>
    <property type="molecule type" value="Genomic_DNA"/>
</dbReference>
<evidence type="ECO:0000313" key="2">
    <source>
        <dbReference type="Proteomes" id="UP000317422"/>
    </source>
</evidence>
<keyword evidence="2" id="KW-1185">Reference proteome</keyword>
<evidence type="ECO:0000313" key="1">
    <source>
        <dbReference type="EMBL" id="TQN27510.1"/>
    </source>
</evidence>
<organism evidence="1 2">
    <name type="scientific">Haloactinospora alba</name>
    <dbReference type="NCBI Taxonomy" id="405555"/>
    <lineage>
        <taxon>Bacteria</taxon>
        <taxon>Bacillati</taxon>
        <taxon>Actinomycetota</taxon>
        <taxon>Actinomycetes</taxon>
        <taxon>Streptosporangiales</taxon>
        <taxon>Nocardiopsidaceae</taxon>
        <taxon>Haloactinospora</taxon>
    </lineage>
</organism>